<dbReference type="NCBIfam" id="TIGR01076">
    <property type="entry name" value="sortase_fam"/>
    <property type="match status" value="1"/>
</dbReference>
<evidence type="ECO:0000313" key="4">
    <source>
        <dbReference type="Proteomes" id="UP000233417"/>
    </source>
</evidence>
<dbReference type="InterPro" id="IPR023365">
    <property type="entry name" value="Sortase_dom-sf"/>
</dbReference>
<comment type="caution">
    <text evidence="3">The sequence shown here is derived from an EMBL/GenBank/DDBJ whole genome shotgun (WGS) entry which is preliminary data.</text>
</comment>
<evidence type="ECO:0000256" key="2">
    <source>
        <dbReference type="SAM" id="Phobius"/>
    </source>
</evidence>
<dbReference type="Pfam" id="PF04203">
    <property type="entry name" value="Sortase"/>
    <property type="match status" value="1"/>
</dbReference>
<accession>A0A2N2F431</accession>
<dbReference type="AlphaFoldDB" id="A0A2N2F431"/>
<dbReference type="SUPFAM" id="SSF63817">
    <property type="entry name" value="Sortase"/>
    <property type="match status" value="1"/>
</dbReference>
<gene>
    <name evidence="3" type="ORF">CVU76_02845</name>
</gene>
<organism evidence="3 4">
    <name type="scientific">Candidatus Dojkabacteria bacterium HGW-Dojkabacteria-1</name>
    <dbReference type="NCBI Taxonomy" id="2013761"/>
    <lineage>
        <taxon>Bacteria</taxon>
        <taxon>Candidatus Dojkabacteria</taxon>
    </lineage>
</organism>
<feature type="transmembrane region" description="Helical" evidence="2">
    <location>
        <begin position="7"/>
        <end position="29"/>
    </location>
</feature>
<evidence type="ECO:0000256" key="1">
    <source>
        <dbReference type="ARBA" id="ARBA00022801"/>
    </source>
</evidence>
<name>A0A2N2F431_9BACT</name>
<keyword evidence="1" id="KW-0378">Hydrolase</keyword>
<dbReference type="Gene3D" id="2.40.260.10">
    <property type="entry name" value="Sortase"/>
    <property type="match status" value="1"/>
</dbReference>
<evidence type="ECO:0000313" key="3">
    <source>
        <dbReference type="EMBL" id="PKN02938.1"/>
    </source>
</evidence>
<dbReference type="EMBL" id="PHAO01000001">
    <property type="protein sequence ID" value="PKN02938.1"/>
    <property type="molecule type" value="Genomic_DNA"/>
</dbReference>
<dbReference type="GO" id="GO:0016787">
    <property type="term" value="F:hydrolase activity"/>
    <property type="evidence" value="ECO:0007669"/>
    <property type="project" value="UniProtKB-KW"/>
</dbReference>
<keyword evidence="2" id="KW-1133">Transmembrane helix</keyword>
<evidence type="ECO:0008006" key="5">
    <source>
        <dbReference type="Google" id="ProtNLM"/>
    </source>
</evidence>
<keyword evidence="2" id="KW-0812">Transmembrane</keyword>
<reference evidence="3 4" key="1">
    <citation type="journal article" date="2017" name="ISME J.">
        <title>Potential for microbial H2 and metal transformations associated with novel bacteria and archaea in deep terrestrial subsurface sediments.</title>
        <authorList>
            <person name="Hernsdorf A.W."/>
            <person name="Amano Y."/>
            <person name="Miyakawa K."/>
            <person name="Ise K."/>
            <person name="Suzuki Y."/>
            <person name="Anantharaman K."/>
            <person name="Probst A."/>
            <person name="Burstein D."/>
            <person name="Thomas B.C."/>
            <person name="Banfield J.F."/>
        </authorList>
    </citation>
    <scope>NUCLEOTIDE SEQUENCE [LARGE SCALE GENOMIC DNA]</scope>
    <source>
        <strain evidence="3">HGW-Dojkabacteria-1</strain>
    </source>
</reference>
<proteinExistence type="predicted"/>
<sequence length="232" mass="26691">MLKKKLLKISITTVLLLFFLIPLFVFLIYPNYNQIVGPIKRLNIQRSTEEFTFQVLTMISPPKDRVMGISDTTSTSGSIEESLGTNFKLEQKILEELKTKIKISSIEVEGYIFEGTDAKTMDTGFWHFPISHHPGQRGNSVIIGHRYAKLPPDKDTFFNLDKVKIGDRITVEQYNNSFTYIITDTKVVEKNDISVLQNYDDYRITLITCTPLWTADQRLVIIGKLDKLYKNT</sequence>
<keyword evidence="2" id="KW-0472">Membrane</keyword>
<dbReference type="Proteomes" id="UP000233417">
    <property type="component" value="Unassembled WGS sequence"/>
</dbReference>
<protein>
    <recommendedName>
        <fullName evidence="5">Sortase</fullName>
    </recommendedName>
</protein>
<dbReference type="InterPro" id="IPR005754">
    <property type="entry name" value="Sortase"/>
</dbReference>